<dbReference type="AlphaFoldDB" id="A0A085ZKD8"/>
<organism evidence="2 3">
    <name type="scientific">Flavobacterium reichenbachii</name>
    <dbReference type="NCBI Taxonomy" id="362418"/>
    <lineage>
        <taxon>Bacteria</taxon>
        <taxon>Pseudomonadati</taxon>
        <taxon>Bacteroidota</taxon>
        <taxon>Flavobacteriia</taxon>
        <taxon>Flavobacteriales</taxon>
        <taxon>Flavobacteriaceae</taxon>
        <taxon>Flavobacterium</taxon>
    </lineage>
</organism>
<sequence length="147" mass="16537">MNSKKIKILITAVSLIVLVFALTQNSIVVKFNDEIKVMHSLDYFLMGAISFMGGGLLEEIIWLANPLSLYAIILLFKNNKNAEVLSCVALGLSVSFFFWKEILGSESGSMAQIISFELGYYLWVLSILILTVSIFIYFKKFKPVLQP</sequence>
<feature type="transmembrane region" description="Helical" evidence="1">
    <location>
        <begin position="119"/>
        <end position="138"/>
    </location>
</feature>
<comment type="caution">
    <text evidence="2">The sequence shown here is derived from an EMBL/GenBank/DDBJ whole genome shotgun (WGS) entry which is preliminary data.</text>
</comment>
<feature type="transmembrane region" description="Helical" evidence="1">
    <location>
        <begin position="82"/>
        <end position="99"/>
    </location>
</feature>
<dbReference type="OrthoDB" id="1363399at2"/>
<keyword evidence="3" id="KW-1185">Reference proteome</keyword>
<reference evidence="2 3" key="1">
    <citation type="submission" date="2014-07" db="EMBL/GenBank/DDBJ databases">
        <title>Genome of Flavobacterium reichenbachii LMG 25512.</title>
        <authorList>
            <person name="Stropko S.J."/>
            <person name="Pipes S.E."/>
            <person name="Newman J.D."/>
        </authorList>
    </citation>
    <scope>NUCLEOTIDE SEQUENCE [LARGE SCALE GENOMIC DNA]</scope>
    <source>
        <strain evidence="2 3">LMG 25512</strain>
    </source>
</reference>
<dbReference type="Proteomes" id="UP000028715">
    <property type="component" value="Unassembled WGS sequence"/>
</dbReference>
<protein>
    <submittedName>
        <fullName evidence="2">Uncharacterized protein</fullName>
    </submittedName>
</protein>
<keyword evidence="1" id="KW-0472">Membrane</keyword>
<feature type="transmembrane region" description="Helical" evidence="1">
    <location>
        <begin position="49"/>
        <end position="75"/>
    </location>
</feature>
<keyword evidence="1" id="KW-1133">Transmembrane helix</keyword>
<dbReference type="EMBL" id="JPRL01000001">
    <property type="protein sequence ID" value="KFF04902.1"/>
    <property type="molecule type" value="Genomic_DNA"/>
</dbReference>
<name>A0A085ZKD8_9FLAO</name>
<evidence type="ECO:0000313" key="3">
    <source>
        <dbReference type="Proteomes" id="UP000028715"/>
    </source>
</evidence>
<evidence type="ECO:0000313" key="2">
    <source>
        <dbReference type="EMBL" id="KFF04902.1"/>
    </source>
</evidence>
<accession>A0A085ZKD8</accession>
<dbReference type="eggNOG" id="ENOG50316TV">
    <property type="taxonomic scope" value="Bacteria"/>
</dbReference>
<evidence type="ECO:0000256" key="1">
    <source>
        <dbReference type="SAM" id="Phobius"/>
    </source>
</evidence>
<keyword evidence="1" id="KW-0812">Transmembrane</keyword>
<dbReference type="STRING" id="362418.IW19_04885"/>
<proteinExistence type="predicted"/>
<gene>
    <name evidence="2" type="ORF">IW19_04885</name>
</gene>
<dbReference type="RefSeq" id="WP_035681779.1">
    <property type="nucleotide sequence ID" value="NZ_JPRL01000001.1"/>
</dbReference>